<name>A0ABW3S0P1_9BACL</name>
<reference evidence="3" key="1">
    <citation type="journal article" date="2019" name="Int. J. Syst. Evol. Microbiol.">
        <title>The Global Catalogue of Microorganisms (GCM) 10K type strain sequencing project: providing services to taxonomists for standard genome sequencing and annotation.</title>
        <authorList>
            <consortium name="The Broad Institute Genomics Platform"/>
            <consortium name="The Broad Institute Genome Sequencing Center for Infectious Disease"/>
            <person name="Wu L."/>
            <person name="Ma J."/>
        </authorList>
    </citation>
    <scope>NUCLEOTIDE SEQUENCE [LARGE SCALE GENOMIC DNA]</scope>
    <source>
        <strain evidence="3">CCUG 59189</strain>
    </source>
</reference>
<dbReference type="Proteomes" id="UP001597262">
    <property type="component" value="Unassembled WGS sequence"/>
</dbReference>
<feature type="transmembrane region" description="Helical" evidence="1">
    <location>
        <begin position="64"/>
        <end position="83"/>
    </location>
</feature>
<accession>A0ABW3S0P1</accession>
<evidence type="ECO:0008006" key="4">
    <source>
        <dbReference type="Google" id="ProtNLM"/>
    </source>
</evidence>
<comment type="caution">
    <text evidence="2">The sequence shown here is derived from an EMBL/GenBank/DDBJ whole genome shotgun (WGS) entry which is preliminary data.</text>
</comment>
<keyword evidence="1" id="KW-0812">Transmembrane</keyword>
<organism evidence="2 3">
    <name type="scientific">Paenibacillus puldeungensis</name>
    <dbReference type="NCBI Taxonomy" id="696536"/>
    <lineage>
        <taxon>Bacteria</taxon>
        <taxon>Bacillati</taxon>
        <taxon>Bacillota</taxon>
        <taxon>Bacilli</taxon>
        <taxon>Bacillales</taxon>
        <taxon>Paenibacillaceae</taxon>
        <taxon>Paenibacillus</taxon>
    </lineage>
</organism>
<feature type="transmembrane region" description="Helical" evidence="1">
    <location>
        <begin position="28"/>
        <end position="52"/>
    </location>
</feature>
<keyword evidence="1" id="KW-1133">Transmembrane helix</keyword>
<evidence type="ECO:0000313" key="2">
    <source>
        <dbReference type="EMBL" id="MFD1178148.1"/>
    </source>
</evidence>
<protein>
    <recommendedName>
        <fullName evidence="4">DUF4190 domain-containing protein</fullName>
    </recommendedName>
</protein>
<gene>
    <name evidence="2" type="ORF">ACFQ3W_17805</name>
</gene>
<proteinExistence type="predicted"/>
<evidence type="ECO:0000313" key="3">
    <source>
        <dbReference type="Proteomes" id="UP001597262"/>
    </source>
</evidence>
<keyword evidence="3" id="KW-1185">Reference proteome</keyword>
<sequence length="88" mass="9817">MGEDGLTRRRRIAILLTASFSESLFTGLYWFGMIAMSLVLIGVTVTLFWMGIQMLRSKSPRKGLAIGCIVFSLTASCMIALMVDKQFF</sequence>
<evidence type="ECO:0000256" key="1">
    <source>
        <dbReference type="SAM" id="Phobius"/>
    </source>
</evidence>
<dbReference type="EMBL" id="JBHTLM010000014">
    <property type="protein sequence ID" value="MFD1178148.1"/>
    <property type="molecule type" value="Genomic_DNA"/>
</dbReference>
<keyword evidence="1" id="KW-0472">Membrane</keyword>